<keyword evidence="1" id="KW-0812">Transmembrane</keyword>
<accession>A0A0M3IK89</accession>
<feature type="signal peptide" evidence="2">
    <location>
        <begin position="1"/>
        <end position="20"/>
    </location>
</feature>
<name>A0A0M3IK89_ASCLU</name>
<feature type="chain" id="PRO_5005657260" evidence="2">
    <location>
        <begin position="21"/>
        <end position="168"/>
    </location>
</feature>
<feature type="transmembrane region" description="Helical" evidence="1">
    <location>
        <begin position="105"/>
        <end position="130"/>
    </location>
</feature>
<dbReference type="WBParaSite" id="ALUE_0001914601-mRNA-1">
    <property type="protein sequence ID" value="ALUE_0001914601-mRNA-1"/>
    <property type="gene ID" value="ALUE_0001914601"/>
</dbReference>
<protein>
    <submittedName>
        <fullName evidence="4">G protein-coupled receptor</fullName>
    </submittedName>
</protein>
<dbReference type="Proteomes" id="UP000036681">
    <property type="component" value="Unplaced"/>
</dbReference>
<evidence type="ECO:0000313" key="3">
    <source>
        <dbReference type="Proteomes" id="UP000036681"/>
    </source>
</evidence>
<evidence type="ECO:0000256" key="1">
    <source>
        <dbReference type="SAM" id="Phobius"/>
    </source>
</evidence>
<evidence type="ECO:0000313" key="4">
    <source>
        <dbReference type="WBParaSite" id="ALUE_0001914601-mRNA-1"/>
    </source>
</evidence>
<reference evidence="4" key="1">
    <citation type="submission" date="2017-02" db="UniProtKB">
        <authorList>
            <consortium name="WormBaseParasite"/>
        </authorList>
    </citation>
    <scope>IDENTIFICATION</scope>
</reference>
<dbReference type="AlphaFoldDB" id="A0A0M3IK89"/>
<keyword evidence="1" id="KW-1133">Transmembrane helix</keyword>
<feature type="transmembrane region" description="Helical" evidence="1">
    <location>
        <begin position="67"/>
        <end position="85"/>
    </location>
</feature>
<keyword evidence="2" id="KW-0732">Signal</keyword>
<organism evidence="3 4">
    <name type="scientific">Ascaris lumbricoides</name>
    <name type="common">Giant roundworm</name>
    <dbReference type="NCBI Taxonomy" id="6252"/>
    <lineage>
        <taxon>Eukaryota</taxon>
        <taxon>Metazoa</taxon>
        <taxon>Ecdysozoa</taxon>
        <taxon>Nematoda</taxon>
        <taxon>Chromadorea</taxon>
        <taxon>Rhabditida</taxon>
        <taxon>Spirurina</taxon>
        <taxon>Ascaridomorpha</taxon>
        <taxon>Ascaridoidea</taxon>
        <taxon>Ascarididae</taxon>
        <taxon>Ascaris</taxon>
    </lineage>
</organism>
<proteinExistence type="predicted"/>
<evidence type="ECO:0000256" key="2">
    <source>
        <dbReference type="SAM" id="SignalP"/>
    </source>
</evidence>
<keyword evidence="3" id="KW-1185">Reference proteome</keyword>
<sequence length="168" mass="19276">MQYSFINLFICLLSTSDLLAYSRANSRSTDAIFDVLLLHSRNMFQRRGTVVITQLRLQRQVGLKTKLLSVMAINVTAGIASVTALNPISFMPQHRNTNVFRNSTYSFAVLIASPLCFYPVEVLLFVLQIFPISRRIRGRRLKLIRSPPSKATNWYFSSFFMHLLLLQL</sequence>
<keyword evidence="1" id="KW-0472">Membrane</keyword>